<evidence type="ECO:0000313" key="2">
    <source>
        <dbReference type="EMBL" id="KAF0894366.1"/>
    </source>
</evidence>
<protein>
    <submittedName>
        <fullName evidence="2">Uncharacterized protein</fullName>
    </submittedName>
</protein>
<organism evidence="2 3">
    <name type="scientific">Oryza meyeriana var. granulata</name>
    <dbReference type="NCBI Taxonomy" id="110450"/>
    <lineage>
        <taxon>Eukaryota</taxon>
        <taxon>Viridiplantae</taxon>
        <taxon>Streptophyta</taxon>
        <taxon>Embryophyta</taxon>
        <taxon>Tracheophyta</taxon>
        <taxon>Spermatophyta</taxon>
        <taxon>Magnoliopsida</taxon>
        <taxon>Liliopsida</taxon>
        <taxon>Poales</taxon>
        <taxon>Poaceae</taxon>
        <taxon>BOP clade</taxon>
        <taxon>Oryzoideae</taxon>
        <taxon>Oryzeae</taxon>
        <taxon>Oryzinae</taxon>
        <taxon>Oryza</taxon>
        <taxon>Oryza meyeriana</taxon>
    </lineage>
</organism>
<name>A0A6G1C2K7_9ORYZ</name>
<evidence type="ECO:0000313" key="3">
    <source>
        <dbReference type="Proteomes" id="UP000479710"/>
    </source>
</evidence>
<gene>
    <name evidence="2" type="ORF">E2562_038483</name>
</gene>
<keyword evidence="3" id="KW-1185">Reference proteome</keyword>
<evidence type="ECO:0000256" key="1">
    <source>
        <dbReference type="SAM" id="MobiDB-lite"/>
    </source>
</evidence>
<feature type="compositionally biased region" description="Polar residues" evidence="1">
    <location>
        <begin position="10"/>
        <end position="22"/>
    </location>
</feature>
<dbReference type="Proteomes" id="UP000479710">
    <property type="component" value="Unassembled WGS sequence"/>
</dbReference>
<feature type="region of interest" description="Disordered" evidence="1">
    <location>
        <begin position="1"/>
        <end position="67"/>
    </location>
</feature>
<accession>A0A6G1C2K7</accession>
<comment type="caution">
    <text evidence="2">The sequence shown here is derived from an EMBL/GenBank/DDBJ whole genome shotgun (WGS) entry which is preliminary data.</text>
</comment>
<reference evidence="2 3" key="1">
    <citation type="submission" date="2019-11" db="EMBL/GenBank/DDBJ databases">
        <title>Whole genome sequence of Oryza granulata.</title>
        <authorList>
            <person name="Li W."/>
        </authorList>
    </citation>
    <scope>NUCLEOTIDE SEQUENCE [LARGE SCALE GENOMIC DNA]</scope>
    <source>
        <strain evidence="3">cv. Menghai</strain>
        <tissue evidence="2">Leaf</tissue>
    </source>
</reference>
<dbReference type="EMBL" id="SPHZ02000011">
    <property type="protein sequence ID" value="KAF0894366.1"/>
    <property type="molecule type" value="Genomic_DNA"/>
</dbReference>
<proteinExistence type="predicted"/>
<sequence>MEVPAGATWSCMSRSANATSNPDPEDPWLTQQRLEVGCPKPLADAAPGGTEADGGKPPTDTVENHLR</sequence>
<dbReference type="AlphaFoldDB" id="A0A6G1C2K7"/>